<dbReference type="eggNOG" id="COG3405">
    <property type="taxonomic scope" value="Bacteria"/>
</dbReference>
<gene>
    <name evidence="4" type="ORF">Q765_19795</name>
</gene>
<dbReference type="Pfam" id="PF18962">
    <property type="entry name" value="Por_Secre_tail"/>
    <property type="match status" value="1"/>
</dbReference>
<evidence type="ECO:0008006" key="6">
    <source>
        <dbReference type="Google" id="ProtNLM"/>
    </source>
</evidence>
<keyword evidence="5" id="KW-1185">Reference proteome</keyword>
<dbReference type="Proteomes" id="UP000030152">
    <property type="component" value="Unassembled WGS sequence"/>
</dbReference>
<protein>
    <recommendedName>
        <fullName evidence="6">Secretion system C-terminal sorting domain-containing protein</fullName>
    </recommendedName>
</protein>
<evidence type="ECO:0000313" key="5">
    <source>
        <dbReference type="Proteomes" id="UP000030152"/>
    </source>
</evidence>
<proteinExistence type="predicted"/>
<dbReference type="InterPro" id="IPR026444">
    <property type="entry name" value="Secre_tail"/>
</dbReference>
<dbReference type="InterPro" id="IPR044023">
    <property type="entry name" value="Ig_7"/>
</dbReference>
<dbReference type="Pfam" id="PF19081">
    <property type="entry name" value="Ig_7"/>
    <property type="match status" value="2"/>
</dbReference>
<dbReference type="RefSeq" id="WP_035643102.1">
    <property type="nucleotide sequence ID" value="NZ_JRLX01000037.1"/>
</dbReference>
<feature type="domain" description="Ig-like" evidence="3">
    <location>
        <begin position="116"/>
        <end position="184"/>
    </location>
</feature>
<organism evidence="4 5">
    <name type="scientific">Flavobacterium rivuli WB 3.3-2 = DSM 21788</name>
    <dbReference type="NCBI Taxonomy" id="1121895"/>
    <lineage>
        <taxon>Bacteria</taxon>
        <taxon>Pseudomonadati</taxon>
        <taxon>Bacteroidota</taxon>
        <taxon>Flavobacteriia</taxon>
        <taxon>Flavobacteriales</taxon>
        <taxon>Flavobacteriaceae</taxon>
        <taxon>Flavobacterium</taxon>
    </lineage>
</organism>
<dbReference type="STRING" id="1121895.GCA_000378485_03973"/>
<evidence type="ECO:0000313" key="4">
    <source>
        <dbReference type="EMBL" id="KGO84794.1"/>
    </source>
</evidence>
<name>A0A0A2LXS2_9FLAO</name>
<dbReference type="EMBL" id="JRLX01000037">
    <property type="protein sequence ID" value="KGO84794.1"/>
    <property type="molecule type" value="Genomic_DNA"/>
</dbReference>
<reference evidence="4 5" key="1">
    <citation type="submission" date="2013-09" db="EMBL/GenBank/DDBJ databases">
        <authorList>
            <person name="Zeng Z."/>
            <person name="Chen C."/>
        </authorList>
    </citation>
    <scope>NUCLEOTIDE SEQUENCE [LARGE SCALE GENOMIC DNA]</scope>
    <source>
        <strain evidence="4 5">WB 3.3-2</strain>
    </source>
</reference>
<feature type="domain" description="Ig-like" evidence="3">
    <location>
        <begin position="44"/>
        <end position="112"/>
    </location>
</feature>
<feature type="domain" description="Secretion system C-terminal sorting" evidence="2">
    <location>
        <begin position="281"/>
        <end position="343"/>
    </location>
</feature>
<sequence>VATGGTALASTATLATGTYYVTQTLNACESVRTAVSITINTTTAPVAVAQAFCNSATVAQLTITGTNIQWYADATGGTALADSSSLSTGTYYVTETLNACESTRTAVTVTVTVATAPTASAQTHCTGTTVAELTATGTGLVWYANETGGTALAATELLATGTYYVSQTVNTCESTRVAVSVTINTTPAPTAEATQTVSVTAAEDATIEDIVTLTGENIVWYASQENVVSGTPLTAGTVLTNGATYYATQTVNGCTSQETLAVTISVVLGVKPVTKDVFKFYPNPVDTELTIESSNLISNIEVYDLHGKLVLNVQWNKTSGKLNMSTLQAASYTVRVTTGNAVKELKILKK</sequence>
<feature type="non-terminal residue" evidence="4">
    <location>
        <position position="1"/>
    </location>
</feature>
<evidence type="ECO:0000259" key="2">
    <source>
        <dbReference type="Pfam" id="PF18962"/>
    </source>
</evidence>
<dbReference type="AlphaFoldDB" id="A0A0A2LXS2"/>
<dbReference type="NCBIfam" id="TIGR04183">
    <property type="entry name" value="Por_Secre_tail"/>
    <property type="match status" value="1"/>
</dbReference>
<keyword evidence="1" id="KW-0732">Signal</keyword>
<evidence type="ECO:0000259" key="3">
    <source>
        <dbReference type="Pfam" id="PF19081"/>
    </source>
</evidence>
<accession>A0A0A2LXS2</accession>
<evidence type="ECO:0000256" key="1">
    <source>
        <dbReference type="ARBA" id="ARBA00022729"/>
    </source>
</evidence>
<comment type="caution">
    <text evidence="4">The sequence shown here is derived from an EMBL/GenBank/DDBJ whole genome shotgun (WGS) entry which is preliminary data.</text>
</comment>